<evidence type="ECO:0000256" key="1">
    <source>
        <dbReference type="SAM" id="MobiDB-lite"/>
    </source>
</evidence>
<organism evidence="2 3">
    <name type="scientific">Puccinia coronata f. sp. avenae</name>
    <dbReference type="NCBI Taxonomy" id="200324"/>
    <lineage>
        <taxon>Eukaryota</taxon>
        <taxon>Fungi</taxon>
        <taxon>Dikarya</taxon>
        <taxon>Basidiomycota</taxon>
        <taxon>Pucciniomycotina</taxon>
        <taxon>Pucciniomycetes</taxon>
        <taxon>Pucciniales</taxon>
        <taxon>Pucciniaceae</taxon>
        <taxon>Puccinia</taxon>
    </lineage>
</organism>
<evidence type="ECO:0000313" key="3">
    <source>
        <dbReference type="Proteomes" id="UP000235392"/>
    </source>
</evidence>
<gene>
    <name evidence="2" type="ORF">PCASD_22112</name>
</gene>
<dbReference type="AlphaFoldDB" id="A0A2N5SWZ9"/>
<feature type="region of interest" description="Disordered" evidence="1">
    <location>
        <begin position="49"/>
        <end position="105"/>
    </location>
</feature>
<feature type="compositionally biased region" description="Basic and acidic residues" evidence="1">
    <location>
        <begin position="53"/>
        <end position="62"/>
    </location>
</feature>
<feature type="compositionally biased region" description="Basic residues" evidence="1">
    <location>
        <begin position="88"/>
        <end position="105"/>
    </location>
</feature>
<dbReference type="Proteomes" id="UP000235392">
    <property type="component" value="Unassembled WGS sequence"/>
</dbReference>
<feature type="region of interest" description="Disordered" evidence="1">
    <location>
        <begin position="1"/>
        <end position="34"/>
    </location>
</feature>
<protein>
    <submittedName>
        <fullName evidence="2">Uncharacterized protein</fullName>
    </submittedName>
</protein>
<reference evidence="2 3" key="1">
    <citation type="submission" date="2017-11" db="EMBL/GenBank/DDBJ databases">
        <title>De novo assembly and phasing of dikaryotic genomes from two isolates of Puccinia coronata f. sp. avenae, the causal agent of oat crown rust.</title>
        <authorList>
            <person name="Miller M.E."/>
            <person name="Zhang Y."/>
            <person name="Omidvar V."/>
            <person name="Sperschneider J."/>
            <person name="Schwessinger B."/>
            <person name="Raley C."/>
            <person name="Palmer J.M."/>
            <person name="Garnica D."/>
            <person name="Upadhyaya N."/>
            <person name="Rathjen J."/>
            <person name="Taylor J.M."/>
            <person name="Park R.F."/>
            <person name="Dodds P.N."/>
            <person name="Hirsch C.D."/>
            <person name="Kianian S.F."/>
            <person name="Figueroa M."/>
        </authorList>
    </citation>
    <scope>NUCLEOTIDE SEQUENCE [LARGE SCALE GENOMIC DNA]</scope>
    <source>
        <strain evidence="2">12SD80</strain>
    </source>
</reference>
<sequence length="105" mass="11137">MTSPSLRGGCSFVKFGDKGQAAGSSSSGKSPLKTPFKAAADHLVASTLTWKGKAPEKDDAPLHNEQSSLDQDDSDKSQGFQPAPVKKACGRPRRNQPNAKRNKQA</sequence>
<proteinExistence type="predicted"/>
<name>A0A2N5SWZ9_9BASI</name>
<accession>A0A2N5SWZ9</accession>
<feature type="compositionally biased region" description="Low complexity" evidence="1">
    <location>
        <begin position="18"/>
        <end position="30"/>
    </location>
</feature>
<evidence type="ECO:0000313" key="2">
    <source>
        <dbReference type="EMBL" id="PLW17768.1"/>
    </source>
</evidence>
<comment type="caution">
    <text evidence="2">The sequence shown here is derived from an EMBL/GenBank/DDBJ whole genome shotgun (WGS) entry which is preliminary data.</text>
</comment>
<dbReference type="EMBL" id="PGCI01000745">
    <property type="protein sequence ID" value="PLW17768.1"/>
    <property type="molecule type" value="Genomic_DNA"/>
</dbReference>